<comment type="subcellular location">
    <subcellularLocation>
        <location evidence="1">Secreted</location>
    </subcellularLocation>
</comment>
<name>S8BXC7_DACHA</name>
<dbReference type="HOGENOM" id="CLU_083147_2_3_1"/>
<accession>S8BXC7</accession>
<dbReference type="Proteomes" id="UP000015100">
    <property type="component" value="Unassembled WGS sequence"/>
</dbReference>
<keyword evidence="4" id="KW-1185">Reference proteome</keyword>
<evidence type="ECO:0000256" key="1">
    <source>
        <dbReference type="ARBA" id="ARBA00004613"/>
    </source>
</evidence>
<dbReference type="OrthoDB" id="1045822at2759"/>
<proteinExistence type="predicted"/>
<gene>
    <name evidence="3" type="ORF">H072_6363</name>
</gene>
<dbReference type="PROSITE" id="PS00270">
    <property type="entry name" value="ENDOTHELIN"/>
    <property type="match status" value="1"/>
</dbReference>
<sequence>MAVQNNTKAQQEFVHIPLGTPMPITEKASLAMPNNWLHGLCGCFGDCDSCCITFCCPCITYGEVHHRIQNKTQKDYNRCCNVPCWSFAGLMLCGAQWVMGCMQRGELRRKYNLDGSGCGDCVKHFFCECCTLVQEDRESKTRQQLMVTNIVGYQAARQMQYDQMNQKQN</sequence>
<dbReference type="InterPro" id="IPR006461">
    <property type="entry name" value="PLAC_motif_containing"/>
</dbReference>
<dbReference type="AlphaFoldDB" id="S8BXC7"/>
<evidence type="ECO:0000256" key="2">
    <source>
        <dbReference type="ARBA" id="ARBA00022525"/>
    </source>
</evidence>
<evidence type="ECO:0000313" key="3">
    <source>
        <dbReference type="EMBL" id="EPS39947.1"/>
    </source>
</evidence>
<dbReference type="NCBIfam" id="TIGR01571">
    <property type="entry name" value="A_thal_Cys_rich"/>
    <property type="match status" value="1"/>
</dbReference>
<dbReference type="EMBL" id="AQGS01000443">
    <property type="protein sequence ID" value="EPS39947.1"/>
    <property type="molecule type" value="Genomic_DNA"/>
</dbReference>
<evidence type="ECO:0000313" key="4">
    <source>
        <dbReference type="Proteomes" id="UP000015100"/>
    </source>
</evidence>
<protein>
    <submittedName>
        <fullName evidence="3">Uncharacterized protein</fullName>
    </submittedName>
</protein>
<dbReference type="Pfam" id="PF04749">
    <property type="entry name" value="PLAC8"/>
    <property type="match status" value="1"/>
</dbReference>
<dbReference type="STRING" id="1284197.S8BXC7"/>
<dbReference type="eggNOG" id="ENOG502S7UD">
    <property type="taxonomic scope" value="Eukaryota"/>
</dbReference>
<dbReference type="GO" id="GO:0005576">
    <property type="term" value="C:extracellular region"/>
    <property type="evidence" value="ECO:0007669"/>
    <property type="project" value="UniProtKB-SubCell"/>
</dbReference>
<reference evidence="3 4" key="1">
    <citation type="journal article" date="2013" name="PLoS Genet.">
        <title>Genomic mechanisms accounting for the adaptation to parasitism in nematode-trapping fungi.</title>
        <authorList>
            <person name="Meerupati T."/>
            <person name="Andersson K.M."/>
            <person name="Friman E."/>
            <person name="Kumar D."/>
            <person name="Tunlid A."/>
            <person name="Ahren D."/>
        </authorList>
    </citation>
    <scope>NUCLEOTIDE SEQUENCE [LARGE SCALE GENOMIC DNA]</scope>
    <source>
        <strain evidence="3 4">CBS 200.50</strain>
    </source>
</reference>
<reference evidence="4" key="2">
    <citation type="submission" date="2013-04" db="EMBL/GenBank/DDBJ databases">
        <title>Genomic mechanisms accounting for the adaptation to parasitism in nematode-trapping fungi.</title>
        <authorList>
            <person name="Ahren D.G."/>
        </authorList>
    </citation>
    <scope>NUCLEOTIDE SEQUENCE [LARGE SCALE GENOMIC DNA]</scope>
    <source>
        <strain evidence="4">CBS 200.50</strain>
    </source>
</reference>
<dbReference type="InterPro" id="IPR019764">
    <property type="entry name" value="Endothelin_toxin_CS"/>
</dbReference>
<comment type="caution">
    <text evidence="3">The sequence shown here is derived from an EMBL/GenBank/DDBJ whole genome shotgun (WGS) entry which is preliminary data.</text>
</comment>
<dbReference type="OMA" id="PAIGWNG"/>
<dbReference type="GO" id="GO:0019229">
    <property type="term" value="P:regulation of vasoconstriction"/>
    <property type="evidence" value="ECO:0007669"/>
    <property type="project" value="InterPro"/>
</dbReference>
<dbReference type="PANTHER" id="PTHR15907">
    <property type="entry name" value="DUF614 FAMILY PROTEIN-RELATED"/>
    <property type="match status" value="1"/>
</dbReference>
<keyword evidence="2" id="KW-0964">Secreted</keyword>
<organism evidence="3 4">
    <name type="scientific">Dactylellina haptotyla (strain CBS 200.50)</name>
    <name type="common">Nematode-trapping fungus</name>
    <name type="synonym">Monacrosporium haptotylum</name>
    <dbReference type="NCBI Taxonomy" id="1284197"/>
    <lineage>
        <taxon>Eukaryota</taxon>
        <taxon>Fungi</taxon>
        <taxon>Dikarya</taxon>
        <taxon>Ascomycota</taxon>
        <taxon>Pezizomycotina</taxon>
        <taxon>Orbiliomycetes</taxon>
        <taxon>Orbiliales</taxon>
        <taxon>Orbiliaceae</taxon>
        <taxon>Dactylellina</taxon>
    </lineage>
</organism>